<evidence type="ECO:0000313" key="2">
    <source>
        <dbReference type="Proteomes" id="UP001057455"/>
    </source>
</evidence>
<name>A0A9W5TD33_BABOV</name>
<reference evidence="1" key="1">
    <citation type="submission" date="2019-12" db="EMBL/GenBank/DDBJ databases">
        <title>Genome sequence of Babesia ovis.</title>
        <authorList>
            <person name="Yamagishi J."/>
            <person name="Sevinc F."/>
            <person name="Xuan X."/>
        </authorList>
    </citation>
    <scope>NUCLEOTIDE SEQUENCE</scope>
    <source>
        <strain evidence="1">Selcuk</strain>
    </source>
</reference>
<accession>A0A9W5TD33</accession>
<organism evidence="1 2">
    <name type="scientific">Babesia ovis</name>
    <dbReference type="NCBI Taxonomy" id="5869"/>
    <lineage>
        <taxon>Eukaryota</taxon>
        <taxon>Sar</taxon>
        <taxon>Alveolata</taxon>
        <taxon>Apicomplexa</taxon>
        <taxon>Aconoidasida</taxon>
        <taxon>Piroplasmida</taxon>
        <taxon>Babesiidae</taxon>
        <taxon>Babesia</taxon>
    </lineage>
</organism>
<proteinExistence type="predicted"/>
<dbReference type="InterPro" id="IPR036420">
    <property type="entry name" value="BRCT_dom_sf"/>
</dbReference>
<dbReference type="Gene3D" id="3.40.50.10190">
    <property type="entry name" value="BRCT domain"/>
    <property type="match status" value="1"/>
</dbReference>
<evidence type="ECO:0008006" key="3">
    <source>
        <dbReference type="Google" id="ProtNLM"/>
    </source>
</evidence>
<sequence>MMEHRGDSSAVVRQCRHITYIQSNFISRVLKLGQPEVVNEEEHRCFIPTCENNDVEALKAFYHMGNPGIKTYHPINYIGIGIHRKQVDTTSFYTAYLPLNLESMGNDKYVFKRTLLRLIDGGKLWLPENSDVTSRCSDPVSGKSIETNKNNIVTSLGGHNTGHGDTDNVFKLPMKARGVKDGNKYIFATPSCMYATMPEMASVVTFDDLPVALRIVIEVLVRPGTYTVGEASLSTIKQGFDCCFPNESIEWFIDNTEDVVVNRLLFRIVKKEEVAAADSGTKCGSTSLIGASSDTKSTVTTGGMSTLDGVNMVDLITVVPTSSLAFLSESGFQELRGIYTRLTNEDSVVILDGTPDNAVDMTLGIKLKWTEHNNKVVYYLKTLIGSKWMEWDNGNKWWKAKAPFLYECVKFGLYLGLKISDPVLFALWRWLKSIGMRGITEAYSKVQLIQWLGTNNVWLFQRVGIKVEPGYNPAVHGELGKGATPAAQAAARDVAETVEIVLVPFNKDVVARFKERNANSLKRSSVKDAGDPHGDNTYTWNKDACCWQTAHLKMALEDIMAVLPHLRECSLTDTFLSDRGINLRDINKLPKRRDIVQDSTPAKRQELDVTDESHFDTVTKLMITAAGKEPHLMRIRNKIKTVVEKVAPPSSSISASGKIMRGGAGTGGIEFVEAPRGTESWNKISLCVVPNEDHGEIPVDQYDPQLLASLVGEVYIVKEAAIDYLLANFKRWPGPHDTVAYSRWTDVMTAQEASCWGQLSFDARQKLAQSRLFCDEDFYVSGEGDSGDSALCQLLVELGNGKLVTDARDAEYVVITDKRSDEALELKRLFARNDEDVIANTHGARHSTLVTPKFIYDCILSWRLQRPTKSQGHMAF</sequence>
<dbReference type="SUPFAM" id="SSF52113">
    <property type="entry name" value="BRCT domain"/>
    <property type="match status" value="1"/>
</dbReference>
<keyword evidence="2" id="KW-1185">Reference proteome</keyword>
<dbReference type="AlphaFoldDB" id="A0A9W5TD33"/>
<protein>
    <recommendedName>
        <fullName evidence="3">BRCT domain-containing protein</fullName>
    </recommendedName>
</protein>
<dbReference type="EMBL" id="BLIY01000017">
    <property type="protein sequence ID" value="GFE55161.1"/>
    <property type="molecule type" value="Genomic_DNA"/>
</dbReference>
<comment type="caution">
    <text evidence="1">The sequence shown here is derived from an EMBL/GenBank/DDBJ whole genome shotgun (WGS) entry which is preliminary data.</text>
</comment>
<dbReference type="OrthoDB" id="360402at2759"/>
<gene>
    <name evidence="1" type="ORF">BaOVIS_025650</name>
</gene>
<evidence type="ECO:0000313" key="1">
    <source>
        <dbReference type="EMBL" id="GFE55161.1"/>
    </source>
</evidence>
<dbReference type="Proteomes" id="UP001057455">
    <property type="component" value="Unassembled WGS sequence"/>
</dbReference>